<gene>
    <name evidence="1" type="ORF">GCM10023116_19400</name>
</gene>
<dbReference type="Proteomes" id="UP001500604">
    <property type="component" value="Unassembled WGS sequence"/>
</dbReference>
<proteinExistence type="predicted"/>
<evidence type="ECO:0000313" key="2">
    <source>
        <dbReference type="Proteomes" id="UP001500604"/>
    </source>
</evidence>
<dbReference type="EMBL" id="BAABFL010000245">
    <property type="protein sequence ID" value="GAA4649662.1"/>
    <property type="molecule type" value="Genomic_DNA"/>
</dbReference>
<comment type="caution">
    <text evidence="1">The sequence shown here is derived from an EMBL/GenBank/DDBJ whole genome shotgun (WGS) entry which is preliminary data.</text>
</comment>
<dbReference type="Gene3D" id="6.10.200.10">
    <property type="entry name" value="Regulatory phage protein Cox"/>
    <property type="match status" value="1"/>
</dbReference>
<name>A0ABP8V196_9GAMM</name>
<dbReference type="InterPro" id="IPR038147">
    <property type="entry name" value="Cox_sf"/>
</dbReference>
<keyword evidence="2" id="KW-1185">Reference proteome</keyword>
<organism evidence="1 2">
    <name type="scientific">Kistimonas scapharcae</name>
    <dbReference type="NCBI Taxonomy" id="1036133"/>
    <lineage>
        <taxon>Bacteria</taxon>
        <taxon>Pseudomonadati</taxon>
        <taxon>Pseudomonadota</taxon>
        <taxon>Gammaproteobacteria</taxon>
        <taxon>Oceanospirillales</taxon>
        <taxon>Endozoicomonadaceae</taxon>
        <taxon>Kistimonas</taxon>
    </lineage>
</organism>
<evidence type="ECO:0000313" key="1">
    <source>
        <dbReference type="EMBL" id="GAA4649662.1"/>
    </source>
</evidence>
<sequence>MTNFVRIRKFAELTGYSEKAVERKIDSGKWPMGKIWIKAPDGRRLINLEEYEKWVQGEMS</sequence>
<dbReference type="RefSeq" id="WP_345195617.1">
    <property type="nucleotide sequence ID" value="NZ_BAABFL010000245.1"/>
</dbReference>
<accession>A0ABP8V196</accession>
<reference evidence="2" key="1">
    <citation type="journal article" date="2019" name="Int. J. Syst. Evol. Microbiol.">
        <title>The Global Catalogue of Microorganisms (GCM) 10K type strain sequencing project: providing services to taxonomists for standard genome sequencing and annotation.</title>
        <authorList>
            <consortium name="The Broad Institute Genomics Platform"/>
            <consortium name="The Broad Institute Genome Sequencing Center for Infectious Disease"/>
            <person name="Wu L."/>
            <person name="Ma J."/>
        </authorList>
    </citation>
    <scope>NUCLEOTIDE SEQUENCE [LARGE SCALE GENOMIC DNA]</scope>
    <source>
        <strain evidence="2">JCM 17805</strain>
    </source>
</reference>
<protein>
    <recommendedName>
        <fullName evidence="3">Excisionase</fullName>
    </recommendedName>
</protein>
<evidence type="ECO:0008006" key="3">
    <source>
        <dbReference type="Google" id="ProtNLM"/>
    </source>
</evidence>